<dbReference type="InterPro" id="IPR013766">
    <property type="entry name" value="Thioredoxin_domain"/>
</dbReference>
<dbReference type="Gene3D" id="3.40.30.10">
    <property type="entry name" value="Glutaredoxin"/>
    <property type="match status" value="1"/>
</dbReference>
<evidence type="ECO:0000313" key="14">
    <source>
        <dbReference type="EMBL" id="MDX8151347.1"/>
    </source>
</evidence>
<evidence type="ECO:0000313" key="15">
    <source>
        <dbReference type="Proteomes" id="UP001277761"/>
    </source>
</evidence>
<dbReference type="InterPro" id="IPR050924">
    <property type="entry name" value="Peroxiredoxin_BCP/PrxQ"/>
</dbReference>
<protein>
    <recommendedName>
        <fullName evidence="3">thioredoxin-dependent peroxiredoxin</fullName>
        <ecNumber evidence="3">1.11.1.24</ecNumber>
    </recommendedName>
    <alternativeName>
        <fullName evidence="11">Bacterioferritin comigratory protein</fullName>
    </alternativeName>
    <alternativeName>
        <fullName evidence="9">Thioredoxin peroxidase</fullName>
    </alternativeName>
</protein>
<organism evidence="14 15">
    <name type="scientific">Patulibacter brassicae</name>
    <dbReference type="NCBI Taxonomy" id="1705717"/>
    <lineage>
        <taxon>Bacteria</taxon>
        <taxon>Bacillati</taxon>
        <taxon>Actinomycetota</taxon>
        <taxon>Thermoleophilia</taxon>
        <taxon>Solirubrobacterales</taxon>
        <taxon>Patulibacteraceae</taxon>
        <taxon>Patulibacter</taxon>
    </lineage>
</organism>
<reference evidence="14 15" key="1">
    <citation type="submission" date="2023-11" db="EMBL/GenBank/DDBJ databases">
        <authorList>
            <person name="Xu M."/>
            <person name="Jiang T."/>
        </authorList>
    </citation>
    <scope>NUCLEOTIDE SEQUENCE [LARGE SCALE GENOMIC DNA]</scope>
    <source>
        <strain evidence="14 15">SD</strain>
    </source>
</reference>
<dbReference type="InterPro" id="IPR000866">
    <property type="entry name" value="AhpC/TSA"/>
</dbReference>
<feature type="domain" description="Thioredoxin" evidence="13">
    <location>
        <begin position="5"/>
        <end position="152"/>
    </location>
</feature>
<dbReference type="PANTHER" id="PTHR42801:SF4">
    <property type="entry name" value="AHPC_TSA FAMILY PROTEIN"/>
    <property type="match status" value="1"/>
</dbReference>
<evidence type="ECO:0000256" key="1">
    <source>
        <dbReference type="ARBA" id="ARBA00003330"/>
    </source>
</evidence>
<name>A0ABU4VHR1_9ACTN</name>
<gene>
    <name evidence="14" type="ORF">SK069_07080</name>
</gene>
<dbReference type="EC" id="1.11.1.24" evidence="3"/>
<dbReference type="PROSITE" id="PS51352">
    <property type="entry name" value="THIOREDOXIN_2"/>
    <property type="match status" value="1"/>
</dbReference>
<dbReference type="InterPro" id="IPR024706">
    <property type="entry name" value="Peroxiredoxin_AhpC-typ"/>
</dbReference>
<comment type="catalytic activity">
    <reaction evidence="12">
        <text>a hydroperoxide + [thioredoxin]-dithiol = an alcohol + [thioredoxin]-disulfide + H2O</text>
        <dbReference type="Rhea" id="RHEA:62620"/>
        <dbReference type="Rhea" id="RHEA-COMP:10698"/>
        <dbReference type="Rhea" id="RHEA-COMP:10700"/>
        <dbReference type="ChEBI" id="CHEBI:15377"/>
        <dbReference type="ChEBI" id="CHEBI:29950"/>
        <dbReference type="ChEBI" id="CHEBI:30879"/>
        <dbReference type="ChEBI" id="CHEBI:35924"/>
        <dbReference type="ChEBI" id="CHEBI:50058"/>
        <dbReference type="EC" id="1.11.1.24"/>
    </reaction>
</comment>
<evidence type="ECO:0000256" key="12">
    <source>
        <dbReference type="ARBA" id="ARBA00049091"/>
    </source>
</evidence>
<evidence type="ECO:0000259" key="13">
    <source>
        <dbReference type="PROSITE" id="PS51352"/>
    </source>
</evidence>
<keyword evidence="15" id="KW-1185">Reference proteome</keyword>
<dbReference type="InterPro" id="IPR036249">
    <property type="entry name" value="Thioredoxin-like_sf"/>
</dbReference>
<dbReference type="CDD" id="cd03017">
    <property type="entry name" value="PRX_BCP"/>
    <property type="match status" value="1"/>
</dbReference>
<dbReference type="Proteomes" id="UP001277761">
    <property type="component" value="Unassembled WGS sequence"/>
</dbReference>
<sequence>MASSPKVGDPAPDFTLEGTDGSFTLSAHRGTRVVLAFYPGDDTTVCTKQFCSYRDRAEDLAALDAVVVGISGKGVESKEAFRDHHGLTVPLLADADGEVARLYGVNARLLGTKRATFVIDEQGTVAWSKVNPLAISFVTVDELRDVLAKLPAPAA</sequence>
<dbReference type="RefSeq" id="WP_319953497.1">
    <property type="nucleotide sequence ID" value="NZ_JAXAVX010000002.1"/>
</dbReference>
<comment type="function">
    <text evidence="1">Thiol-specific peroxidase that catalyzes the reduction of hydrogen peroxide and organic hydroperoxides to water and alcohols, respectively. Plays a role in cell protection against oxidative stress by detoxifying peroxides and as sensor of hydrogen peroxide-mediated signaling events.</text>
</comment>
<evidence type="ECO:0000256" key="6">
    <source>
        <dbReference type="ARBA" id="ARBA00023002"/>
    </source>
</evidence>
<evidence type="ECO:0000256" key="11">
    <source>
        <dbReference type="ARBA" id="ARBA00041373"/>
    </source>
</evidence>
<keyword evidence="7" id="KW-1015">Disulfide bond</keyword>
<dbReference type="SUPFAM" id="SSF52833">
    <property type="entry name" value="Thioredoxin-like"/>
    <property type="match status" value="1"/>
</dbReference>
<evidence type="ECO:0000256" key="5">
    <source>
        <dbReference type="ARBA" id="ARBA00022862"/>
    </source>
</evidence>
<keyword evidence="8" id="KW-0676">Redox-active center</keyword>
<comment type="similarity">
    <text evidence="10">Belongs to the peroxiredoxin family. BCP/PrxQ subfamily.</text>
</comment>
<evidence type="ECO:0000256" key="8">
    <source>
        <dbReference type="ARBA" id="ARBA00023284"/>
    </source>
</evidence>
<dbReference type="EMBL" id="JAXAVX010000002">
    <property type="protein sequence ID" value="MDX8151347.1"/>
    <property type="molecule type" value="Genomic_DNA"/>
</dbReference>
<evidence type="ECO:0000256" key="7">
    <source>
        <dbReference type="ARBA" id="ARBA00023157"/>
    </source>
</evidence>
<keyword evidence="6 14" id="KW-0560">Oxidoreductase</keyword>
<keyword evidence="5" id="KW-0049">Antioxidant</keyword>
<dbReference type="GO" id="GO:0140824">
    <property type="term" value="F:thioredoxin-dependent peroxiredoxin activity"/>
    <property type="evidence" value="ECO:0007669"/>
    <property type="project" value="UniProtKB-EC"/>
</dbReference>
<evidence type="ECO:0000256" key="2">
    <source>
        <dbReference type="ARBA" id="ARBA00011245"/>
    </source>
</evidence>
<dbReference type="PIRSF" id="PIRSF000239">
    <property type="entry name" value="AHPC"/>
    <property type="match status" value="1"/>
</dbReference>
<proteinExistence type="inferred from homology"/>
<keyword evidence="4 14" id="KW-0575">Peroxidase</keyword>
<evidence type="ECO:0000256" key="3">
    <source>
        <dbReference type="ARBA" id="ARBA00013017"/>
    </source>
</evidence>
<evidence type="ECO:0000256" key="10">
    <source>
        <dbReference type="ARBA" id="ARBA00038489"/>
    </source>
</evidence>
<comment type="caution">
    <text evidence="14">The sequence shown here is derived from an EMBL/GenBank/DDBJ whole genome shotgun (WGS) entry which is preliminary data.</text>
</comment>
<accession>A0ABU4VHR1</accession>
<evidence type="ECO:0000256" key="4">
    <source>
        <dbReference type="ARBA" id="ARBA00022559"/>
    </source>
</evidence>
<dbReference type="PANTHER" id="PTHR42801">
    <property type="entry name" value="THIOREDOXIN-DEPENDENT PEROXIDE REDUCTASE"/>
    <property type="match status" value="1"/>
</dbReference>
<dbReference type="Pfam" id="PF00578">
    <property type="entry name" value="AhpC-TSA"/>
    <property type="match status" value="1"/>
</dbReference>
<evidence type="ECO:0000256" key="9">
    <source>
        <dbReference type="ARBA" id="ARBA00032824"/>
    </source>
</evidence>
<comment type="subunit">
    <text evidence="2">Monomer.</text>
</comment>